<protein>
    <recommendedName>
        <fullName evidence="6">6-phosphogluconolactonase</fullName>
    </recommendedName>
</protein>
<feature type="region of interest" description="Disordered" evidence="3">
    <location>
        <begin position="364"/>
        <end position="401"/>
    </location>
</feature>
<dbReference type="eggNOG" id="COG2706">
    <property type="taxonomic scope" value="Bacteria"/>
</dbReference>
<keyword evidence="2" id="KW-0313">Glucose metabolism</keyword>
<keyword evidence="2" id="KW-0119">Carbohydrate metabolism</keyword>
<name>A0A0A1W3W3_9SPHN</name>
<dbReference type="EMBL" id="BBPI01000016">
    <property type="protein sequence ID" value="GAL99876.1"/>
    <property type="molecule type" value="Genomic_DNA"/>
</dbReference>
<dbReference type="AlphaFoldDB" id="A0A0A1W3W3"/>
<dbReference type="OrthoDB" id="9790815at2"/>
<dbReference type="GO" id="GO:0005829">
    <property type="term" value="C:cytosol"/>
    <property type="evidence" value="ECO:0007669"/>
    <property type="project" value="TreeGrafter"/>
</dbReference>
<dbReference type="RefSeq" id="WP_084220544.1">
    <property type="nucleotide sequence ID" value="NZ_BBPI01000016.1"/>
</dbReference>
<accession>A0A0A1W3W3</accession>
<sequence>MTTTRREVIAGAIVATGLGVVGEPLFARVLVRDRLIAGTYANEGGNGLYPIVDGHVGRPVAGIINASYGVGGGPNGTVYLLREQAEGRVTGYAPDWTARGGASTGGADPCHVAIDHASACLAVANYSSGSVAFYRLDRRTGATGAAQLFQHRGHGPNTERQAGPHAHWVGFSPDRRWLHAVDLGADAIFAYRFDPVARTLAEPVVAWSAPAGAGPRHMVRHPTLPRAYLACELTPKLFVLDALPDGRFRDAGEHALLPKGTTGPSYAAHIAIDRAGRTLYVSNRGANSITVFALDARGEPRVVQHVPTGGDWPRFFLLREGRGEMLVANERSGTVVAFRVAPDGRLTSSGRSIAIPGVVFLAEDRGGKTLPQNAPPPAGGRGPGGGQGVSPRPSLAAQPPP</sequence>
<dbReference type="PANTHER" id="PTHR30344">
    <property type="entry name" value="6-PHOSPHOGLUCONOLACTONASE-RELATED"/>
    <property type="match status" value="1"/>
</dbReference>
<proteinExistence type="inferred from homology"/>
<dbReference type="InterPro" id="IPR050282">
    <property type="entry name" value="Cycloisomerase_2"/>
</dbReference>
<dbReference type="InterPro" id="IPR019405">
    <property type="entry name" value="Lactonase_7-beta_prop"/>
</dbReference>
<evidence type="ECO:0008006" key="6">
    <source>
        <dbReference type="Google" id="ProtNLM"/>
    </source>
</evidence>
<comment type="similarity">
    <text evidence="1">Belongs to the cycloisomerase 2 family.</text>
</comment>
<keyword evidence="5" id="KW-1185">Reference proteome</keyword>
<dbReference type="InterPro" id="IPR015943">
    <property type="entry name" value="WD40/YVTN_repeat-like_dom_sf"/>
</dbReference>
<gene>
    <name evidence="4" type="ORF">SP5_016_00070</name>
</gene>
<evidence type="ECO:0000256" key="1">
    <source>
        <dbReference type="ARBA" id="ARBA00005564"/>
    </source>
</evidence>
<evidence type="ECO:0000313" key="5">
    <source>
        <dbReference type="Proteomes" id="UP000032305"/>
    </source>
</evidence>
<dbReference type="InterPro" id="IPR011048">
    <property type="entry name" value="Haem_d1_sf"/>
</dbReference>
<dbReference type="SUPFAM" id="SSF51004">
    <property type="entry name" value="C-terminal (heme d1) domain of cytochrome cd1-nitrite reductase"/>
    <property type="match status" value="1"/>
</dbReference>
<dbReference type="GO" id="GO:0017057">
    <property type="term" value="F:6-phosphogluconolactonase activity"/>
    <property type="evidence" value="ECO:0007669"/>
    <property type="project" value="TreeGrafter"/>
</dbReference>
<comment type="caution">
    <text evidence="4">The sequence shown here is derived from an EMBL/GenBank/DDBJ whole genome shotgun (WGS) entry which is preliminary data.</text>
</comment>
<feature type="compositionally biased region" description="Gly residues" evidence="3">
    <location>
        <begin position="379"/>
        <end position="388"/>
    </location>
</feature>
<evidence type="ECO:0000256" key="3">
    <source>
        <dbReference type="SAM" id="MobiDB-lite"/>
    </source>
</evidence>
<reference evidence="4 5" key="1">
    <citation type="submission" date="2014-11" db="EMBL/GenBank/DDBJ databases">
        <title>Whole genome shotgun sequence of Sphingomonas parapaucimobilis NBRC 15100.</title>
        <authorList>
            <person name="Katano-Makiyama Y."/>
            <person name="Hosoyama A."/>
            <person name="Hashimoto M."/>
            <person name="Hosoyama Y."/>
            <person name="Noguchi M."/>
            <person name="Numata M."/>
            <person name="Tsuchikane K."/>
            <person name="Hirakata S."/>
            <person name="Uohara A."/>
            <person name="Shimodaira J."/>
            <person name="Ohji S."/>
            <person name="Ichikawa N."/>
            <person name="Kimura A."/>
            <person name="Yamazoe A."/>
            <person name="Fujita N."/>
        </authorList>
    </citation>
    <scope>NUCLEOTIDE SEQUENCE [LARGE SCALE GENOMIC DNA]</scope>
    <source>
        <strain evidence="4 5">NBRC 15100</strain>
    </source>
</reference>
<dbReference type="Proteomes" id="UP000032305">
    <property type="component" value="Unassembled WGS sequence"/>
</dbReference>
<dbReference type="Gene3D" id="2.130.10.10">
    <property type="entry name" value="YVTN repeat-like/Quinoprotein amine dehydrogenase"/>
    <property type="match status" value="1"/>
</dbReference>
<evidence type="ECO:0000313" key="4">
    <source>
        <dbReference type="EMBL" id="GAL99876.1"/>
    </source>
</evidence>
<dbReference type="PANTHER" id="PTHR30344:SF1">
    <property type="entry name" value="6-PHOSPHOGLUCONOLACTONASE"/>
    <property type="match status" value="1"/>
</dbReference>
<evidence type="ECO:0000256" key="2">
    <source>
        <dbReference type="ARBA" id="ARBA00022526"/>
    </source>
</evidence>
<dbReference type="GO" id="GO:0006006">
    <property type="term" value="P:glucose metabolic process"/>
    <property type="evidence" value="ECO:0007669"/>
    <property type="project" value="UniProtKB-KW"/>
</dbReference>
<dbReference type="Pfam" id="PF10282">
    <property type="entry name" value="Lactonase"/>
    <property type="match status" value="1"/>
</dbReference>
<organism evidence="4 5">
    <name type="scientific">Sphingomonas parapaucimobilis NBRC 15100</name>
    <dbReference type="NCBI Taxonomy" id="1219049"/>
    <lineage>
        <taxon>Bacteria</taxon>
        <taxon>Pseudomonadati</taxon>
        <taxon>Pseudomonadota</taxon>
        <taxon>Alphaproteobacteria</taxon>
        <taxon>Sphingomonadales</taxon>
        <taxon>Sphingomonadaceae</taxon>
        <taxon>Sphingomonas</taxon>
    </lineage>
</organism>